<dbReference type="RefSeq" id="WP_166520028.1">
    <property type="nucleotide sequence ID" value="NZ_JAAABJ010000612.1"/>
</dbReference>
<dbReference type="SUPFAM" id="SSF52833">
    <property type="entry name" value="Thioredoxin-like"/>
    <property type="match status" value="1"/>
</dbReference>
<dbReference type="EMBL" id="JAAABJ010000612">
    <property type="protein sequence ID" value="NAW51762.1"/>
    <property type="molecule type" value="Genomic_DNA"/>
</dbReference>
<dbReference type="PANTHER" id="PTHR30041:SF8">
    <property type="entry name" value="PROTEIN YFFB"/>
    <property type="match status" value="1"/>
</dbReference>
<reference evidence="3 4" key="1">
    <citation type="submission" date="2019-11" db="EMBL/GenBank/DDBJ databases">
        <title>Characterization of Elizabethkingia argenteiflava sp. nov., isolated from inner surface of Soybean Pods.</title>
        <authorList>
            <person name="Mo S."/>
        </authorList>
    </citation>
    <scope>NUCLEOTIDE SEQUENCE [LARGE SCALE GENOMIC DNA]</scope>
    <source>
        <strain evidence="3 4">YB22</strain>
    </source>
</reference>
<comment type="similarity">
    <text evidence="1 2">Belongs to the ArsC family.</text>
</comment>
<evidence type="ECO:0000256" key="1">
    <source>
        <dbReference type="ARBA" id="ARBA00007198"/>
    </source>
</evidence>
<proteinExistence type="inferred from homology"/>
<name>A0A845PU56_9FLAO</name>
<dbReference type="Pfam" id="PF03960">
    <property type="entry name" value="ArsC"/>
    <property type="match status" value="1"/>
</dbReference>
<dbReference type="InterPro" id="IPR006660">
    <property type="entry name" value="Arsenate_reductase-like"/>
</dbReference>
<dbReference type="Proteomes" id="UP000553459">
    <property type="component" value="Unassembled WGS sequence"/>
</dbReference>
<organism evidence="3 4">
    <name type="scientific">Elizabethkingia argenteiflava</name>
    <dbReference type="NCBI Taxonomy" id="2681556"/>
    <lineage>
        <taxon>Bacteria</taxon>
        <taxon>Pseudomonadati</taxon>
        <taxon>Bacteroidota</taxon>
        <taxon>Flavobacteriia</taxon>
        <taxon>Flavobacteriales</taxon>
        <taxon>Weeksellaceae</taxon>
        <taxon>Elizabethkingia</taxon>
    </lineage>
</organism>
<evidence type="ECO:0000256" key="2">
    <source>
        <dbReference type="PROSITE-ProRule" id="PRU01282"/>
    </source>
</evidence>
<dbReference type="InterPro" id="IPR036249">
    <property type="entry name" value="Thioredoxin-like_sf"/>
</dbReference>
<dbReference type="PANTHER" id="PTHR30041">
    <property type="entry name" value="ARSENATE REDUCTASE"/>
    <property type="match status" value="1"/>
</dbReference>
<sequence>MRKVFYLKSCSTCKKIMKKFPLAEWELREIKSAPLTENELDELYNLSRSYEALFSKRSTQIKERAIEVNSLKEEDFKALILAHYSFLKRPVFVTDKDIFIGSDKANLEKLSRFFEQ</sequence>
<accession>A0A845PU56</accession>
<evidence type="ECO:0000313" key="3">
    <source>
        <dbReference type="EMBL" id="NAW51762.1"/>
    </source>
</evidence>
<gene>
    <name evidence="3" type="ORF">GNY06_10390</name>
</gene>
<comment type="caution">
    <text evidence="3">The sequence shown here is derived from an EMBL/GenBank/DDBJ whole genome shotgun (WGS) entry which is preliminary data.</text>
</comment>
<evidence type="ECO:0000313" key="4">
    <source>
        <dbReference type="Proteomes" id="UP000553459"/>
    </source>
</evidence>
<dbReference type="Gene3D" id="3.40.30.10">
    <property type="entry name" value="Glutaredoxin"/>
    <property type="match status" value="1"/>
</dbReference>
<dbReference type="AlphaFoldDB" id="A0A845PU56"/>
<protein>
    <submittedName>
        <fullName evidence="3">Arsenate reductase family protein</fullName>
    </submittedName>
</protein>
<keyword evidence="4" id="KW-1185">Reference proteome</keyword>
<dbReference type="PROSITE" id="PS51353">
    <property type="entry name" value="ARSC"/>
    <property type="match status" value="1"/>
</dbReference>